<sequence>MGSRPCRPGHCLRSVRIGALVVCIACSDNLTRCRKKMKRVERRNTTDTSGLSGRSTPQFVQGPRSDTRSLESAPPHYVHSSDLSGTNSRLNNSFQRTVIENERETPAQLFGSTVGPIMNGRPLFLNRDKESNQDGLPRAEWSRDDGHREFRYAPPSQLQLISDIRSEGSSGDHRNRAKARESRARRRTPSFSPSRSPSPQDGHSNFIDPNHSSSHERSWPLNRSHSPSNHSAHSSPAPLRPLDPSDRAPSHSPPFPNAGATPEKDGTNTSLHESDSTVVDGPPSNLATSSDPEDHRPYRSRF</sequence>
<dbReference type="AlphaFoldDB" id="A0A9P6DUM2"/>
<dbReference type="EMBL" id="MU129011">
    <property type="protein sequence ID" value="KAF9510760.1"/>
    <property type="molecule type" value="Genomic_DNA"/>
</dbReference>
<reference evidence="2" key="1">
    <citation type="journal article" date="2020" name="Nat. Commun.">
        <title>Large-scale genome sequencing of mycorrhizal fungi provides insights into the early evolution of symbiotic traits.</title>
        <authorList>
            <person name="Miyauchi S."/>
            <person name="Kiss E."/>
            <person name="Kuo A."/>
            <person name="Drula E."/>
            <person name="Kohler A."/>
            <person name="Sanchez-Garcia M."/>
            <person name="Morin E."/>
            <person name="Andreopoulos B."/>
            <person name="Barry K.W."/>
            <person name="Bonito G."/>
            <person name="Buee M."/>
            <person name="Carver A."/>
            <person name="Chen C."/>
            <person name="Cichocki N."/>
            <person name="Clum A."/>
            <person name="Culley D."/>
            <person name="Crous P.W."/>
            <person name="Fauchery L."/>
            <person name="Girlanda M."/>
            <person name="Hayes R.D."/>
            <person name="Keri Z."/>
            <person name="LaButti K."/>
            <person name="Lipzen A."/>
            <person name="Lombard V."/>
            <person name="Magnuson J."/>
            <person name="Maillard F."/>
            <person name="Murat C."/>
            <person name="Nolan M."/>
            <person name="Ohm R.A."/>
            <person name="Pangilinan J."/>
            <person name="Pereira M.F."/>
            <person name="Perotto S."/>
            <person name="Peter M."/>
            <person name="Pfister S."/>
            <person name="Riley R."/>
            <person name="Sitrit Y."/>
            <person name="Stielow J.B."/>
            <person name="Szollosi G."/>
            <person name="Zifcakova L."/>
            <person name="Stursova M."/>
            <person name="Spatafora J.W."/>
            <person name="Tedersoo L."/>
            <person name="Vaario L.M."/>
            <person name="Yamada A."/>
            <person name="Yan M."/>
            <person name="Wang P."/>
            <person name="Xu J."/>
            <person name="Bruns T."/>
            <person name="Baldrian P."/>
            <person name="Vilgalys R."/>
            <person name="Dunand C."/>
            <person name="Henrissat B."/>
            <person name="Grigoriev I.V."/>
            <person name="Hibbett D."/>
            <person name="Nagy L.G."/>
            <person name="Martin F.M."/>
        </authorList>
    </citation>
    <scope>NUCLEOTIDE SEQUENCE</scope>
    <source>
        <strain evidence="2">UP504</strain>
    </source>
</reference>
<evidence type="ECO:0000256" key="1">
    <source>
        <dbReference type="SAM" id="MobiDB-lite"/>
    </source>
</evidence>
<feature type="compositionally biased region" description="Polar residues" evidence="1">
    <location>
        <begin position="81"/>
        <end position="98"/>
    </location>
</feature>
<feature type="compositionally biased region" description="Low complexity" evidence="1">
    <location>
        <begin position="189"/>
        <end position="199"/>
    </location>
</feature>
<feature type="compositionally biased region" description="Low complexity" evidence="1">
    <location>
        <begin position="224"/>
        <end position="237"/>
    </location>
</feature>
<dbReference type="Proteomes" id="UP000886523">
    <property type="component" value="Unassembled WGS sequence"/>
</dbReference>
<proteinExistence type="predicted"/>
<gene>
    <name evidence="2" type="ORF">BS47DRAFT_47840</name>
</gene>
<accession>A0A9P6DUM2</accession>
<evidence type="ECO:0000313" key="3">
    <source>
        <dbReference type="Proteomes" id="UP000886523"/>
    </source>
</evidence>
<feature type="region of interest" description="Disordered" evidence="1">
    <location>
        <begin position="37"/>
        <end position="302"/>
    </location>
</feature>
<feature type="compositionally biased region" description="Polar residues" evidence="1">
    <location>
        <begin position="46"/>
        <end position="59"/>
    </location>
</feature>
<feature type="compositionally biased region" description="Basic and acidic residues" evidence="1">
    <location>
        <begin position="292"/>
        <end position="302"/>
    </location>
</feature>
<comment type="caution">
    <text evidence="2">The sequence shown here is derived from an EMBL/GenBank/DDBJ whole genome shotgun (WGS) entry which is preliminary data.</text>
</comment>
<name>A0A9P6DUM2_9AGAM</name>
<evidence type="ECO:0000313" key="2">
    <source>
        <dbReference type="EMBL" id="KAF9510760.1"/>
    </source>
</evidence>
<feature type="compositionally biased region" description="Basic and acidic residues" evidence="1">
    <location>
        <begin position="140"/>
        <end position="151"/>
    </location>
</feature>
<organism evidence="2 3">
    <name type="scientific">Hydnum rufescens UP504</name>
    <dbReference type="NCBI Taxonomy" id="1448309"/>
    <lineage>
        <taxon>Eukaryota</taxon>
        <taxon>Fungi</taxon>
        <taxon>Dikarya</taxon>
        <taxon>Basidiomycota</taxon>
        <taxon>Agaricomycotina</taxon>
        <taxon>Agaricomycetes</taxon>
        <taxon>Cantharellales</taxon>
        <taxon>Hydnaceae</taxon>
        <taxon>Hydnum</taxon>
    </lineage>
</organism>
<protein>
    <submittedName>
        <fullName evidence="2">Uncharacterized protein</fullName>
    </submittedName>
</protein>
<feature type="compositionally biased region" description="Basic and acidic residues" evidence="1">
    <location>
        <begin position="164"/>
        <end position="182"/>
    </location>
</feature>
<keyword evidence="3" id="KW-1185">Reference proteome</keyword>